<organism evidence="2 3">
    <name type="scientific">Modicella reniformis</name>
    <dbReference type="NCBI Taxonomy" id="1440133"/>
    <lineage>
        <taxon>Eukaryota</taxon>
        <taxon>Fungi</taxon>
        <taxon>Fungi incertae sedis</taxon>
        <taxon>Mucoromycota</taxon>
        <taxon>Mortierellomycotina</taxon>
        <taxon>Mortierellomycetes</taxon>
        <taxon>Mortierellales</taxon>
        <taxon>Mortierellaceae</taxon>
        <taxon>Modicella</taxon>
    </lineage>
</organism>
<evidence type="ECO:0000313" key="3">
    <source>
        <dbReference type="Proteomes" id="UP000749646"/>
    </source>
</evidence>
<feature type="region of interest" description="Disordered" evidence="1">
    <location>
        <begin position="223"/>
        <end position="267"/>
    </location>
</feature>
<dbReference type="AlphaFoldDB" id="A0A9P6IQY9"/>
<dbReference type="EMBL" id="JAAAHW010009470">
    <property type="protein sequence ID" value="KAF9940241.1"/>
    <property type="molecule type" value="Genomic_DNA"/>
</dbReference>
<gene>
    <name evidence="2" type="ORF">BGZ65_007655</name>
</gene>
<evidence type="ECO:0000313" key="2">
    <source>
        <dbReference type="EMBL" id="KAF9940241.1"/>
    </source>
</evidence>
<keyword evidence="3" id="KW-1185">Reference proteome</keyword>
<name>A0A9P6IQY9_9FUNG</name>
<reference evidence="2" key="1">
    <citation type="journal article" date="2020" name="Fungal Divers.">
        <title>Resolving the Mortierellaceae phylogeny through synthesis of multi-gene phylogenetics and phylogenomics.</title>
        <authorList>
            <person name="Vandepol N."/>
            <person name="Liber J."/>
            <person name="Desiro A."/>
            <person name="Na H."/>
            <person name="Kennedy M."/>
            <person name="Barry K."/>
            <person name="Grigoriev I.V."/>
            <person name="Miller A.N."/>
            <person name="O'Donnell K."/>
            <person name="Stajich J.E."/>
            <person name="Bonito G."/>
        </authorList>
    </citation>
    <scope>NUCLEOTIDE SEQUENCE</scope>
    <source>
        <strain evidence="2">MES-2147</strain>
    </source>
</reference>
<dbReference type="Proteomes" id="UP000749646">
    <property type="component" value="Unassembled WGS sequence"/>
</dbReference>
<comment type="caution">
    <text evidence="2">The sequence shown here is derived from an EMBL/GenBank/DDBJ whole genome shotgun (WGS) entry which is preliminary data.</text>
</comment>
<dbReference type="OrthoDB" id="10566186at2759"/>
<evidence type="ECO:0000256" key="1">
    <source>
        <dbReference type="SAM" id="MobiDB-lite"/>
    </source>
</evidence>
<accession>A0A9P6IQY9</accession>
<sequence>MESHRPCVGLRQASTIRNCFRHVPILCDKQRDELCKTNADETRPPPIDQCLLEAILRDRNIDDLMDLQSNGDAEGTLEIPYQHIGMLPSLDASSLQVSEARKKFDRDTERARVAVLSEDIRRNDVMRRRVNKEQAREGYPGLQRRFPPLKEVEWSRTHPFNTCGRDYAVSDAQRDRATTLAAALDGSPFLCKLIEEYSRDETFMSYFKPKPSETVLLGDEWLPENEDMSDGDYSMSSTDDTDAVSKISESDNTGDEGVGNDQEHTGEMDGREAHDVLMRASQIVSKDYPDLQEQLETVADAMLGTDVLDADDTYISQFNEDLQRQQELHQRMHIHTVKLKKKYPGVKFPVMTLGTVACTVEDMEMSEQAGPSRSSECHPLT</sequence>
<proteinExistence type="predicted"/>
<protein>
    <submittedName>
        <fullName evidence="2">Uncharacterized protein</fullName>
    </submittedName>
</protein>